<keyword evidence="3" id="KW-0862">Zinc</keyword>
<dbReference type="AlphaFoldDB" id="A0A0D9ZJL7"/>
<dbReference type="STRING" id="40148.A0A0D9ZJL7"/>
<dbReference type="GO" id="GO:0003700">
    <property type="term" value="F:DNA-binding transcription factor activity"/>
    <property type="evidence" value="ECO:0007669"/>
    <property type="project" value="TreeGrafter"/>
</dbReference>
<dbReference type="HOGENOM" id="CLU_1443142_0_0_1"/>
<accession>A0A0D9ZJL7</accession>
<dbReference type="PANTHER" id="PTHR31948:SF16">
    <property type="entry name" value="ZINC-FINGER HOMEODOMAIN PROTEIN 11"/>
    <property type="match status" value="1"/>
</dbReference>
<protein>
    <recommendedName>
        <fullName evidence="4">ZF-HD dimerization-type domain-containing protein</fullName>
    </recommendedName>
</protein>
<reference evidence="5" key="2">
    <citation type="submission" date="2018-05" db="EMBL/GenBank/DDBJ databases">
        <title>OgluRS3 (Oryza glumaepatula Reference Sequence Version 3).</title>
        <authorList>
            <person name="Zhang J."/>
            <person name="Kudrna D."/>
            <person name="Lee S."/>
            <person name="Talag J."/>
            <person name="Welchert J."/>
            <person name="Wing R.A."/>
        </authorList>
    </citation>
    <scope>NUCLEOTIDE SEQUENCE [LARGE SCALE GENOMIC DNA]</scope>
</reference>
<name>A0A0D9ZJL7_9ORYZ</name>
<dbReference type="GO" id="GO:0005634">
    <property type="term" value="C:nucleus"/>
    <property type="evidence" value="ECO:0007669"/>
    <property type="project" value="TreeGrafter"/>
</dbReference>
<dbReference type="Gramene" id="OGLUM04G09140.1">
    <property type="protein sequence ID" value="OGLUM04G09140.1"/>
    <property type="gene ID" value="OGLUM04G09140"/>
</dbReference>
<dbReference type="Gene3D" id="1.10.10.60">
    <property type="entry name" value="Homeodomain-like"/>
    <property type="match status" value="1"/>
</dbReference>
<evidence type="ECO:0000313" key="5">
    <source>
        <dbReference type="EnsemblPlants" id="OGLUM04G09140.1"/>
    </source>
</evidence>
<evidence type="ECO:0000256" key="2">
    <source>
        <dbReference type="ARBA" id="ARBA00022771"/>
    </source>
</evidence>
<evidence type="ECO:0000256" key="3">
    <source>
        <dbReference type="ARBA" id="ARBA00022833"/>
    </source>
</evidence>
<dbReference type="GO" id="GO:0008270">
    <property type="term" value="F:zinc ion binding"/>
    <property type="evidence" value="ECO:0007669"/>
    <property type="project" value="UniProtKB-KW"/>
</dbReference>
<keyword evidence="2" id="KW-0863">Zinc-finger</keyword>
<evidence type="ECO:0000259" key="4">
    <source>
        <dbReference type="PROSITE" id="PS51523"/>
    </source>
</evidence>
<dbReference type="GO" id="GO:0050793">
    <property type="term" value="P:regulation of developmental process"/>
    <property type="evidence" value="ECO:0007669"/>
    <property type="project" value="TreeGrafter"/>
</dbReference>
<organism evidence="5">
    <name type="scientific">Oryza glumipatula</name>
    <dbReference type="NCBI Taxonomy" id="40148"/>
    <lineage>
        <taxon>Eukaryota</taxon>
        <taxon>Viridiplantae</taxon>
        <taxon>Streptophyta</taxon>
        <taxon>Embryophyta</taxon>
        <taxon>Tracheophyta</taxon>
        <taxon>Spermatophyta</taxon>
        <taxon>Magnoliopsida</taxon>
        <taxon>Liliopsida</taxon>
        <taxon>Poales</taxon>
        <taxon>Poaceae</taxon>
        <taxon>BOP clade</taxon>
        <taxon>Oryzoideae</taxon>
        <taxon>Oryzeae</taxon>
        <taxon>Oryzinae</taxon>
        <taxon>Oryza</taxon>
    </lineage>
</organism>
<keyword evidence="6" id="KW-1185">Reference proteome</keyword>
<dbReference type="PANTHER" id="PTHR31948">
    <property type="entry name" value="ZINC-FINGER HOMEODOMAIN PROTEIN 2"/>
    <property type="match status" value="1"/>
</dbReference>
<dbReference type="EnsemblPlants" id="OGLUM04G09140.1">
    <property type="protein sequence ID" value="OGLUM04G09140.1"/>
    <property type="gene ID" value="OGLUM04G09140"/>
</dbReference>
<feature type="domain" description="ZF-HD dimerization-type" evidence="4">
    <location>
        <begin position="12"/>
        <end position="55"/>
    </location>
</feature>
<evidence type="ECO:0000313" key="6">
    <source>
        <dbReference type="Proteomes" id="UP000026961"/>
    </source>
</evidence>
<dbReference type="GO" id="GO:0000976">
    <property type="term" value="F:transcription cis-regulatory region binding"/>
    <property type="evidence" value="ECO:0007669"/>
    <property type="project" value="TreeGrafter"/>
</dbReference>
<keyword evidence="1" id="KW-0479">Metal-binding</keyword>
<dbReference type="Proteomes" id="UP000026961">
    <property type="component" value="Chromosome 4"/>
</dbReference>
<dbReference type="InterPro" id="IPR006456">
    <property type="entry name" value="ZF_HD_homeobox_Cys/His_dimer"/>
</dbReference>
<dbReference type="PROSITE" id="PS51523">
    <property type="entry name" value="ZF_HD_DIMER"/>
    <property type="match status" value="1"/>
</dbReference>
<sequence length="188" mass="20817">MEQQQERPQEVYRKCMRNHAAKLGTYANDGCCEYTPNDGLLCAACGCHRNFHRKDFLDGRATAATVSAGVPGRLRMHQCCRPPVEAGCRDTCTWRRWVAESLTAAAGTARLRREAADAQTKFTKEQKARMLRFAERLGWRIAGARQRTQGRRCGAFLLPPAPAATSILLPPPPLPPDLADGRALMPGR</sequence>
<reference evidence="5" key="1">
    <citation type="submission" date="2015-04" db="UniProtKB">
        <authorList>
            <consortium name="EnsemblPlants"/>
        </authorList>
    </citation>
    <scope>IDENTIFICATION</scope>
</reference>
<evidence type="ECO:0000256" key="1">
    <source>
        <dbReference type="ARBA" id="ARBA00022723"/>
    </source>
</evidence>
<dbReference type="eggNOG" id="ENOG502RZ78">
    <property type="taxonomic scope" value="Eukaryota"/>
</dbReference>
<dbReference type="NCBIfam" id="TIGR01566">
    <property type="entry name" value="ZF_HD_prot_N"/>
    <property type="match status" value="1"/>
</dbReference>
<proteinExistence type="predicted"/>
<dbReference type="Pfam" id="PF04770">
    <property type="entry name" value="ZF-HD_dimer"/>
    <property type="match status" value="1"/>
</dbReference>